<gene>
    <name evidence="3" type="ORF">ACA1_289960</name>
</gene>
<keyword evidence="1" id="KW-0175">Coiled coil</keyword>
<accession>L8HJ48</accession>
<protein>
    <submittedName>
        <fullName evidence="3">Uncharacterized protein</fullName>
    </submittedName>
</protein>
<evidence type="ECO:0000256" key="1">
    <source>
        <dbReference type="SAM" id="Coils"/>
    </source>
</evidence>
<sequence>MLMIYAVIGGLVALVIALYYNAQQKALRLSQLHKELRNLTEQLESTQQQLKIKEKLYEGATPSLLPSRPPHASAAD</sequence>
<keyword evidence="2" id="KW-0472">Membrane</keyword>
<keyword evidence="4" id="KW-1185">Reference proteome</keyword>
<evidence type="ECO:0000313" key="3">
    <source>
        <dbReference type="EMBL" id="ELR25242.1"/>
    </source>
</evidence>
<dbReference type="AlphaFoldDB" id="L8HJ48"/>
<evidence type="ECO:0000256" key="2">
    <source>
        <dbReference type="SAM" id="Phobius"/>
    </source>
</evidence>
<dbReference type="EMBL" id="KB007805">
    <property type="protein sequence ID" value="ELR25242.1"/>
    <property type="molecule type" value="Genomic_DNA"/>
</dbReference>
<reference evidence="3 4" key="1">
    <citation type="journal article" date="2013" name="Genome Biol.">
        <title>Genome of Acanthamoeba castellanii highlights extensive lateral gene transfer and early evolution of tyrosine kinase signaling.</title>
        <authorList>
            <person name="Clarke M."/>
            <person name="Lohan A.J."/>
            <person name="Liu B."/>
            <person name="Lagkouvardos I."/>
            <person name="Roy S."/>
            <person name="Zafar N."/>
            <person name="Bertelli C."/>
            <person name="Schilde C."/>
            <person name="Kianianmomeni A."/>
            <person name="Burglin T.R."/>
            <person name="Frech C."/>
            <person name="Turcotte B."/>
            <person name="Kopec K.O."/>
            <person name="Synnott J.M."/>
            <person name="Choo C."/>
            <person name="Paponov I."/>
            <person name="Finkler A."/>
            <person name="Soon Heng Tan C."/>
            <person name="Hutchins A.P."/>
            <person name="Weinmeier T."/>
            <person name="Rattei T."/>
            <person name="Chu J.S."/>
            <person name="Gimenez G."/>
            <person name="Irimia M."/>
            <person name="Rigden D.J."/>
            <person name="Fitzpatrick D.A."/>
            <person name="Lorenzo-Morales J."/>
            <person name="Bateman A."/>
            <person name="Chiu C.H."/>
            <person name="Tang P."/>
            <person name="Hegemann P."/>
            <person name="Fromm H."/>
            <person name="Raoult D."/>
            <person name="Greub G."/>
            <person name="Miranda-Saavedra D."/>
            <person name="Chen N."/>
            <person name="Nash P."/>
            <person name="Ginger M.L."/>
            <person name="Horn M."/>
            <person name="Schaap P."/>
            <person name="Caler L."/>
            <person name="Loftus B."/>
        </authorList>
    </citation>
    <scope>NUCLEOTIDE SEQUENCE [LARGE SCALE GENOMIC DNA]</scope>
    <source>
        <strain evidence="3 4">Neff</strain>
    </source>
</reference>
<dbReference type="KEGG" id="acan:ACA1_289960"/>
<evidence type="ECO:0000313" key="4">
    <source>
        <dbReference type="Proteomes" id="UP000011083"/>
    </source>
</evidence>
<organism evidence="3 4">
    <name type="scientific">Acanthamoeba castellanii (strain ATCC 30010 / Neff)</name>
    <dbReference type="NCBI Taxonomy" id="1257118"/>
    <lineage>
        <taxon>Eukaryota</taxon>
        <taxon>Amoebozoa</taxon>
        <taxon>Discosea</taxon>
        <taxon>Longamoebia</taxon>
        <taxon>Centramoebida</taxon>
        <taxon>Acanthamoebidae</taxon>
        <taxon>Acanthamoeba</taxon>
    </lineage>
</organism>
<dbReference type="RefSeq" id="XP_004367997.1">
    <property type="nucleotide sequence ID" value="XM_004367940.1"/>
</dbReference>
<keyword evidence="2" id="KW-0812">Transmembrane</keyword>
<dbReference type="GeneID" id="14926288"/>
<dbReference type="Proteomes" id="UP000011083">
    <property type="component" value="Unassembled WGS sequence"/>
</dbReference>
<name>L8HJ48_ACACF</name>
<feature type="transmembrane region" description="Helical" evidence="2">
    <location>
        <begin position="6"/>
        <end position="22"/>
    </location>
</feature>
<dbReference type="VEuPathDB" id="AmoebaDB:ACA1_289960"/>
<feature type="coiled-coil region" evidence="1">
    <location>
        <begin position="22"/>
        <end position="56"/>
    </location>
</feature>
<keyword evidence="2" id="KW-1133">Transmembrane helix</keyword>
<proteinExistence type="predicted"/>